<evidence type="ECO:0000256" key="4">
    <source>
        <dbReference type="ARBA" id="ARBA00022692"/>
    </source>
</evidence>
<dbReference type="CDD" id="cd06261">
    <property type="entry name" value="TM_PBP2"/>
    <property type="match status" value="1"/>
</dbReference>
<keyword evidence="6 7" id="KW-0472">Membrane</keyword>
<evidence type="ECO:0000256" key="7">
    <source>
        <dbReference type="RuleBase" id="RU363032"/>
    </source>
</evidence>
<feature type="transmembrane region" description="Helical" evidence="7">
    <location>
        <begin position="188"/>
        <end position="209"/>
    </location>
</feature>
<evidence type="ECO:0000256" key="1">
    <source>
        <dbReference type="ARBA" id="ARBA00004651"/>
    </source>
</evidence>
<dbReference type="GO" id="GO:0005886">
    <property type="term" value="C:plasma membrane"/>
    <property type="evidence" value="ECO:0007669"/>
    <property type="project" value="UniProtKB-SubCell"/>
</dbReference>
<evidence type="ECO:0000256" key="3">
    <source>
        <dbReference type="ARBA" id="ARBA00022475"/>
    </source>
</evidence>
<dbReference type="InterPro" id="IPR000515">
    <property type="entry name" value="MetI-like"/>
</dbReference>
<keyword evidence="5 7" id="KW-1133">Transmembrane helix</keyword>
<accession>A0A7M4DK24</accession>
<evidence type="ECO:0000259" key="8">
    <source>
        <dbReference type="PROSITE" id="PS50928"/>
    </source>
</evidence>
<gene>
    <name evidence="9" type="primary">ssuC_1</name>
    <name evidence="9" type="ORF">HALOF300_02486</name>
</gene>
<feature type="transmembrane region" description="Helical" evidence="7">
    <location>
        <begin position="123"/>
        <end position="147"/>
    </location>
</feature>
<evidence type="ECO:0000256" key="5">
    <source>
        <dbReference type="ARBA" id="ARBA00022989"/>
    </source>
</evidence>
<feature type="transmembrane region" description="Helical" evidence="7">
    <location>
        <begin position="159"/>
        <end position="182"/>
    </location>
</feature>
<keyword evidence="10" id="KW-1185">Reference proteome</keyword>
<dbReference type="Proteomes" id="UP000419743">
    <property type="component" value="Unassembled WGS sequence"/>
</dbReference>
<dbReference type="PROSITE" id="PS50928">
    <property type="entry name" value="ABC_TM1"/>
    <property type="match status" value="1"/>
</dbReference>
<dbReference type="Gene3D" id="1.10.3720.10">
    <property type="entry name" value="MetI-like"/>
    <property type="match status" value="1"/>
</dbReference>
<dbReference type="InterPro" id="IPR035906">
    <property type="entry name" value="MetI-like_sf"/>
</dbReference>
<evidence type="ECO:0000313" key="9">
    <source>
        <dbReference type="EMBL" id="VZO37413.1"/>
    </source>
</evidence>
<keyword evidence="2 7" id="KW-0813">Transport</keyword>
<organism evidence="9 10">
    <name type="scientific">Occultella aeris</name>
    <dbReference type="NCBI Taxonomy" id="2761496"/>
    <lineage>
        <taxon>Bacteria</taxon>
        <taxon>Bacillati</taxon>
        <taxon>Actinomycetota</taxon>
        <taxon>Actinomycetes</taxon>
        <taxon>Micrococcales</taxon>
        <taxon>Ruaniaceae</taxon>
        <taxon>Occultella</taxon>
    </lineage>
</organism>
<reference evidence="9 10" key="1">
    <citation type="submission" date="2019-11" db="EMBL/GenBank/DDBJ databases">
        <authorList>
            <person name="Criscuolo A."/>
        </authorList>
    </citation>
    <scope>NUCLEOTIDE SEQUENCE [LARGE SCALE GENOMIC DNA]</scope>
    <source>
        <strain evidence="9">CIP111667</strain>
    </source>
</reference>
<dbReference type="SUPFAM" id="SSF161098">
    <property type="entry name" value="MetI-like"/>
    <property type="match status" value="1"/>
</dbReference>
<dbReference type="EMBL" id="CACRYJ010000034">
    <property type="protein sequence ID" value="VZO37413.1"/>
    <property type="molecule type" value="Genomic_DNA"/>
</dbReference>
<comment type="similarity">
    <text evidence="7">Belongs to the binding-protein-dependent transport system permease family.</text>
</comment>
<evidence type="ECO:0000256" key="2">
    <source>
        <dbReference type="ARBA" id="ARBA00022448"/>
    </source>
</evidence>
<evidence type="ECO:0000313" key="10">
    <source>
        <dbReference type="Proteomes" id="UP000419743"/>
    </source>
</evidence>
<evidence type="ECO:0000256" key="6">
    <source>
        <dbReference type="ARBA" id="ARBA00023136"/>
    </source>
</evidence>
<feature type="transmembrane region" description="Helical" evidence="7">
    <location>
        <begin position="73"/>
        <end position="92"/>
    </location>
</feature>
<proteinExistence type="inferred from homology"/>
<feature type="transmembrane region" description="Helical" evidence="7">
    <location>
        <begin position="287"/>
        <end position="309"/>
    </location>
</feature>
<dbReference type="PANTHER" id="PTHR30151">
    <property type="entry name" value="ALKANE SULFONATE ABC TRANSPORTER-RELATED, MEMBRANE SUBUNIT"/>
    <property type="match status" value="1"/>
</dbReference>
<dbReference type="RefSeq" id="WP_231955289.1">
    <property type="nucleotide sequence ID" value="NZ_CACRYJ010000034.1"/>
</dbReference>
<name>A0A7M4DK24_9MICO</name>
<dbReference type="AlphaFoldDB" id="A0A7M4DK24"/>
<keyword evidence="3" id="KW-1003">Cell membrane</keyword>
<comment type="caution">
    <text evidence="9">The sequence shown here is derived from an EMBL/GenBank/DDBJ whole genome shotgun (WGS) entry which is preliminary data.</text>
</comment>
<feature type="domain" description="ABC transmembrane type-1" evidence="8">
    <location>
        <begin position="124"/>
        <end position="307"/>
    </location>
</feature>
<dbReference type="PANTHER" id="PTHR30151:SF41">
    <property type="entry name" value="ABC TRANSPORTER PERMEASE PROTEIN"/>
    <property type="match status" value="1"/>
</dbReference>
<comment type="subcellular location">
    <subcellularLocation>
        <location evidence="1 7">Cell membrane</location>
        <topology evidence="1 7">Multi-pass membrane protein</topology>
    </subcellularLocation>
</comment>
<protein>
    <submittedName>
        <fullName evidence="9">Aliphatic sulfonates transport permease protein SsuC</fullName>
    </submittedName>
</protein>
<dbReference type="GO" id="GO:0055085">
    <property type="term" value="P:transmembrane transport"/>
    <property type="evidence" value="ECO:0007669"/>
    <property type="project" value="InterPro"/>
</dbReference>
<dbReference type="Pfam" id="PF00528">
    <property type="entry name" value="BPD_transp_1"/>
    <property type="match status" value="1"/>
</dbReference>
<sequence length="322" mass="34584">MKTTTTEAGPEREALDAVGAEITERVIAPMLPTETDVESAAAADVADETAEQAHSGAQSTPWWRSAIRQSAPILLALAGIAAIWYLVSLAVLPQDQRFLLPPPHEVFSRALTNSALMTPMLEALGRTMVVAMIGLVIAVVLGIGWAVVMSSSGWAERILYPYAVIMQTIPILALVPLIGIWFGYGFPARVIVCVIIALFPMISNTLFGLQSASPSAHDLFTLNKATALQRLTKLKFPAALPSIFTGLRNAAGLSVIGAMVGDYFFQQGPVGIGGLLRTYTLRLQMDALFTAIALTAVFGVLVFTIFAVLDRLVIGRWYGLKR</sequence>
<keyword evidence="4 7" id="KW-0812">Transmembrane</keyword>